<evidence type="ECO:0000256" key="1">
    <source>
        <dbReference type="SAM" id="MobiDB-lite"/>
    </source>
</evidence>
<proteinExistence type="predicted"/>
<evidence type="ECO:0000313" key="3">
    <source>
        <dbReference type="Proteomes" id="UP001221757"/>
    </source>
</evidence>
<comment type="caution">
    <text evidence="2">The sequence shown here is derived from an EMBL/GenBank/DDBJ whole genome shotgun (WGS) entry which is preliminary data.</text>
</comment>
<name>A0AAD7H0S6_MYCRO</name>
<feature type="region of interest" description="Disordered" evidence="1">
    <location>
        <begin position="347"/>
        <end position="378"/>
    </location>
</feature>
<keyword evidence="3" id="KW-1185">Reference proteome</keyword>
<sequence>MQAQKKEQWRYQREIQNAITLLFANQFAGSIHASAKTLHSEEASGATGVQAVHEKWGKWEFSLRMGNRPKGKGSRRGPPVARRCLAALAEEEMTTQARQRLRRWKQSLHHRIPVIPRTKWNQSREPIMLVHVAHLISAAAGGTGKHRASADHVAKLDAIPALFQRARRVRRPSGQEQSKITINSLSPAARVEEINTRQSQCSEIERAHRRILHQVFGIITGYDRDKARWRSVDAYYPGPMSDDAGSQIFAAQNRRRTVSRRLTARMRKEMQRAHEDEGWVWLGAEVETPTDSDHRPAEFYSNLFSLWYDYSAPPSLGLPTANCQSPSDRISLRWTFLNALADGARPEARARESFSNSSERLLHSPRRRRAQTRPSSRSGPFIVSLGSLTFRVNFGRLSGRELQAVNLAWPSLPSPRQPALGIIQAAHPTFEQPKLTRVDETPARTRSTVKILQVCSTHGGFLVVSSRLSLCWNRWNPPKSNLPCPWAQNFYQ</sequence>
<dbReference type="AlphaFoldDB" id="A0AAD7H0S6"/>
<gene>
    <name evidence="2" type="ORF">B0H17DRAFT_1124230</name>
</gene>
<accession>A0AAD7H0S6</accession>
<evidence type="ECO:0000313" key="2">
    <source>
        <dbReference type="EMBL" id="KAJ7709678.1"/>
    </source>
</evidence>
<reference evidence="2" key="1">
    <citation type="submission" date="2023-03" db="EMBL/GenBank/DDBJ databases">
        <title>Massive genome expansion in bonnet fungi (Mycena s.s.) driven by repeated elements and novel gene families across ecological guilds.</title>
        <authorList>
            <consortium name="Lawrence Berkeley National Laboratory"/>
            <person name="Harder C.B."/>
            <person name="Miyauchi S."/>
            <person name="Viragh M."/>
            <person name="Kuo A."/>
            <person name="Thoen E."/>
            <person name="Andreopoulos B."/>
            <person name="Lu D."/>
            <person name="Skrede I."/>
            <person name="Drula E."/>
            <person name="Henrissat B."/>
            <person name="Morin E."/>
            <person name="Kohler A."/>
            <person name="Barry K."/>
            <person name="LaButti K."/>
            <person name="Morin E."/>
            <person name="Salamov A."/>
            <person name="Lipzen A."/>
            <person name="Mereny Z."/>
            <person name="Hegedus B."/>
            <person name="Baldrian P."/>
            <person name="Stursova M."/>
            <person name="Weitz H."/>
            <person name="Taylor A."/>
            <person name="Grigoriev I.V."/>
            <person name="Nagy L.G."/>
            <person name="Martin F."/>
            <person name="Kauserud H."/>
        </authorList>
    </citation>
    <scope>NUCLEOTIDE SEQUENCE</scope>
    <source>
        <strain evidence="2">CBHHK067</strain>
    </source>
</reference>
<organism evidence="2 3">
    <name type="scientific">Mycena rosella</name>
    <name type="common">Pink bonnet</name>
    <name type="synonym">Agaricus rosellus</name>
    <dbReference type="NCBI Taxonomy" id="1033263"/>
    <lineage>
        <taxon>Eukaryota</taxon>
        <taxon>Fungi</taxon>
        <taxon>Dikarya</taxon>
        <taxon>Basidiomycota</taxon>
        <taxon>Agaricomycotina</taxon>
        <taxon>Agaricomycetes</taxon>
        <taxon>Agaricomycetidae</taxon>
        <taxon>Agaricales</taxon>
        <taxon>Marasmiineae</taxon>
        <taxon>Mycenaceae</taxon>
        <taxon>Mycena</taxon>
    </lineage>
</organism>
<protein>
    <submittedName>
        <fullName evidence="2">Uncharacterized protein</fullName>
    </submittedName>
</protein>
<dbReference type="Proteomes" id="UP001221757">
    <property type="component" value="Unassembled WGS sequence"/>
</dbReference>
<dbReference type="EMBL" id="JARKIE010000002">
    <property type="protein sequence ID" value="KAJ7709678.1"/>
    <property type="molecule type" value="Genomic_DNA"/>
</dbReference>